<feature type="domain" description="PIN" evidence="1">
    <location>
        <begin position="11"/>
        <end position="60"/>
    </location>
</feature>
<accession>A0A1E3XFN2</accession>
<evidence type="ECO:0000313" key="3">
    <source>
        <dbReference type="Proteomes" id="UP000094056"/>
    </source>
</evidence>
<organism evidence="2 3">
    <name type="scientific">Candidatus Scalindua rubra</name>
    <dbReference type="NCBI Taxonomy" id="1872076"/>
    <lineage>
        <taxon>Bacteria</taxon>
        <taxon>Pseudomonadati</taxon>
        <taxon>Planctomycetota</taxon>
        <taxon>Candidatus Brocadiia</taxon>
        <taxon>Candidatus Brocadiales</taxon>
        <taxon>Candidatus Scalinduaceae</taxon>
        <taxon>Candidatus Scalindua</taxon>
    </lineage>
</organism>
<dbReference type="Gene3D" id="3.40.50.1010">
    <property type="entry name" value="5'-nuclease"/>
    <property type="match status" value="1"/>
</dbReference>
<protein>
    <recommendedName>
        <fullName evidence="1">PIN domain-containing protein</fullName>
    </recommendedName>
</protein>
<dbReference type="SUPFAM" id="SSF88723">
    <property type="entry name" value="PIN domain-like"/>
    <property type="match status" value="1"/>
</dbReference>
<dbReference type="InterPro" id="IPR002716">
    <property type="entry name" value="PIN_dom"/>
</dbReference>
<dbReference type="InterPro" id="IPR029060">
    <property type="entry name" value="PIN-like_dom_sf"/>
</dbReference>
<evidence type="ECO:0000259" key="1">
    <source>
        <dbReference type="Pfam" id="PF01850"/>
    </source>
</evidence>
<evidence type="ECO:0000313" key="2">
    <source>
        <dbReference type="EMBL" id="ODS34441.1"/>
    </source>
</evidence>
<dbReference type="AlphaFoldDB" id="A0A1E3XFN2"/>
<sequence length="78" mass="8959">MLKKLSGEYIDYLPEPVLLKAGLFKSKYNISLADSIIAAFASVRKAVLVHKDPEYENLAKIIKEERLPYKKRSEKYGK</sequence>
<name>A0A1E3XFN2_9BACT</name>
<reference evidence="2 3" key="1">
    <citation type="submission" date="2016-07" db="EMBL/GenBank/DDBJ databases">
        <title>Draft genome of Scalindua rubra, obtained from a brine-seawater interface in the Red Sea, sheds light on salt adaptation in anammox bacteria.</title>
        <authorList>
            <person name="Speth D.R."/>
            <person name="Lagkouvardos I."/>
            <person name="Wang Y."/>
            <person name="Qian P.-Y."/>
            <person name="Dutilh B.E."/>
            <person name="Jetten M.S."/>
        </authorList>
    </citation>
    <scope>NUCLEOTIDE SEQUENCE [LARGE SCALE GENOMIC DNA]</scope>
    <source>
        <strain evidence="2">BSI-1</strain>
    </source>
</reference>
<comment type="caution">
    <text evidence="2">The sequence shown here is derived from an EMBL/GenBank/DDBJ whole genome shotgun (WGS) entry which is preliminary data.</text>
</comment>
<dbReference type="Proteomes" id="UP000094056">
    <property type="component" value="Unassembled WGS sequence"/>
</dbReference>
<proteinExistence type="predicted"/>
<gene>
    <name evidence="2" type="ORF">SCARUB_00452</name>
</gene>
<dbReference type="Pfam" id="PF01850">
    <property type="entry name" value="PIN"/>
    <property type="match status" value="1"/>
</dbReference>
<dbReference type="EMBL" id="MAYW01000007">
    <property type="protein sequence ID" value="ODS34441.1"/>
    <property type="molecule type" value="Genomic_DNA"/>
</dbReference>